<keyword evidence="4" id="KW-0418">Kinase</keyword>
<dbReference type="InterPro" id="IPR000719">
    <property type="entry name" value="Prot_kinase_dom"/>
</dbReference>
<proteinExistence type="inferred from homology"/>
<comment type="caution">
    <text evidence="6">The sequence shown here is derived from an EMBL/GenBank/DDBJ whole genome shotgun (WGS) entry which is preliminary data.</text>
</comment>
<dbReference type="PROSITE" id="PS00108">
    <property type="entry name" value="PROTEIN_KINASE_ST"/>
    <property type="match status" value="1"/>
</dbReference>
<evidence type="ECO:0000313" key="6">
    <source>
        <dbReference type="EMBL" id="KAL3289760.1"/>
    </source>
</evidence>
<dbReference type="InterPro" id="IPR008271">
    <property type="entry name" value="Ser/Thr_kinase_AS"/>
</dbReference>
<comment type="similarity">
    <text evidence="4">Belongs to the protein kinase superfamily.</text>
</comment>
<dbReference type="GO" id="GO:0004674">
    <property type="term" value="F:protein serine/threonine kinase activity"/>
    <property type="evidence" value="ECO:0007669"/>
    <property type="project" value="UniProtKB-KW"/>
</dbReference>
<organism evidence="6 7">
    <name type="scientific">Cryptolaemus montrouzieri</name>
    <dbReference type="NCBI Taxonomy" id="559131"/>
    <lineage>
        <taxon>Eukaryota</taxon>
        <taxon>Metazoa</taxon>
        <taxon>Ecdysozoa</taxon>
        <taxon>Arthropoda</taxon>
        <taxon>Hexapoda</taxon>
        <taxon>Insecta</taxon>
        <taxon>Pterygota</taxon>
        <taxon>Neoptera</taxon>
        <taxon>Endopterygota</taxon>
        <taxon>Coleoptera</taxon>
        <taxon>Polyphaga</taxon>
        <taxon>Cucujiformia</taxon>
        <taxon>Coccinelloidea</taxon>
        <taxon>Coccinellidae</taxon>
        <taxon>Scymninae</taxon>
        <taxon>Scymnini</taxon>
        <taxon>Cryptolaemus</taxon>
    </lineage>
</organism>
<feature type="domain" description="Protein kinase" evidence="5">
    <location>
        <begin position="12"/>
        <end position="270"/>
    </location>
</feature>
<evidence type="ECO:0000259" key="5">
    <source>
        <dbReference type="PROSITE" id="PS50011"/>
    </source>
</evidence>
<dbReference type="AlphaFoldDB" id="A0ABD2PH54"/>
<dbReference type="CDD" id="cd14014">
    <property type="entry name" value="STKc_PknB_like"/>
    <property type="match status" value="1"/>
</dbReference>
<gene>
    <name evidence="6" type="ORF">HHI36_023155</name>
</gene>
<feature type="binding site" evidence="3">
    <location>
        <position position="41"/>
    </location>
    <ligand>
        <name>ATP</name>
        <dbReference type="ChEBI" id="CHEBI:30616"/>
    </ligand>
</feature>
<evidence type="ECO:0000256" key="3">
    <source>
        <dbReference type="PROSITE-ProRule" id="PRU10141"/>
    </source>
</evidence>
<dbReference type="PROSITE" id="PS00107">
    <property type="entry name" value="PROTEIN_KINASE_ATP"/>
    <property type="match status" value="1"/>
</dbReference>
<keyword evidence="4" id="KW-0808">Transferase</keyword>
<keyword evidence="4" id="KW-0723">Serine/threonine-protein kinase</keyword>
<keyword evidence="2 3" id="KW-0067">ATP-binding</keyword>
<accession>A0ABD2PH54</accession>
<dbReference type="Gene3D" id="1.20.58.80">
    <property type="entry name" value="Phosphotransferase system, lactose/cellobiose-type IIA subunit"/>
    <property type="match status" value="1"/>
</dbReference>
<dbReference type="PROSITE" id="PS50011">
    <property type="entry name" value="PROTEIN_KINASE_DOM"/>
    <property type="match status" value="1"/>
</dbReference>
<dbReference type="GO" id="GO:0005524">
    <property type="term" value="F:ATP binding"/>
    <property type="evidence" value="ECO:0007669"/>
    <property type="project" value="UniProtKB-UniRule"/>
</dbReference>
<sequence length="445" mass="50349">MRPVDIKSKSFDITNKLLGSGAFSHVKVAYLKGDKKPIALKICSCNSEAEWLQSLNEICLLKKLAHENVASIKKYEITRYDVLIGLDKGDASLKQFIVEQTDLMNYAIPIMSQLINGLNFIHRFKIVHGDIKPSNIIYMLHQNKIHIQIVDFGLSHVAGRSNGPVREGDAGGTKTYLAPERLSHSNYDESSDLFSAGIVFFEILFKKHPFFKEGHNYTEIMKSKPDPKFPLGYQSLVPKDWLILLCSMLSYNPGNRNEVRNNKLLETKFIENVSIDHQTLAVQNISNVEAAEQCGNYSEAALFLMEVCINLEIACHETDNNNLITEFNARISSYRKKVLSLLHLSKNSFSQHDSLGGTGVHDEYYDYLMEVTASTPNLKHYIEIGYTGELYLKECKGDIAFRSFMDALQYLNTTMPSEPPGDRKTIIGKKMLQWTNIAETLKTNS</sequence>
<reference evidence="6 7" key="1">
    <citation type="journal article" date="2021" name="BMC Biol.">
        <title>Horizontally acquired antibacterial genes associated with adaptive radiation of ladybird beetles.</title>
        <authorList>
            <person name="Li H.S."/>
            <person name="Tang X.F."/>
            <person name="Huang Y.H."/>
            <person name="Xu Z.Y."/>
            <person name="Chen M.L."/>
            <person name="Du X.Y."/>
            <person name="Qiu B.Y."/>
            <person name="Chen P.T."/>
            <person name="Zhang W."/>
            <person name="Slipinski A."/>
            <person name="Escalona H.E."/>
            <person name="Waterhouse R.M."/>
            <person name="Zwick A."/>
            <person name="Pang H."/>
        </authorList>
    </citation>
    <scope>NUCLEOTIDE SEQUENCE [LARGE SCALE GENOMIC DNA]</scope>
    <source>
        <strain evidence="6">SYSU2018</strain>
    </source>
</reference>
<dbReference type="Gene3D" id="1.10.510.10">
    <property type="entry name" value="Transferase(Phosphotransferase) domain 1"/>
    <property type="match status" value="1"/>
</dbReference>
<dbReference type="Gene3D" id="3.30.200.20">
    <property type="entry name" value="Phosphorylase Kinase, domain 1"/>
    <property type="match status" value="1"/>
</dbReference>
<dbReference type="Pfam" id="PF00069">
    <property type="entry name" value="Pkinase"/>
    <property type="match status" value="1"/>
</dbReference>
<dbReference type="InterPro" id="IPR011009">
    <property type="entry name" value="Kinase-like_dom_sf"/>
</dbReference>
<dbReference type="EMBL" id="JABFTP020000186">
    <property type="protein sequence ID" value="KAL3289760.1"/>
    <property type="molecule type" value="Genomic_DNA"/>
</dbReference>
<name>A0ABD2PH54_9CUCU</name>
<dbReference type="InterPro" id="IPR036181">
    <property type="entry name" value="MIT_dom_sf"/>
</dbReference>
<keyword evidence="7" id="KW-1185">Reference proteome</keyword>
<dbReference type="PANTHER" id="PTHR44167">
    <property type="entry name" value="OVARIAN-SPECIFIC SERINE/THREONINE-PROTEIN KINASE LOK-RELATED"/>
    <property type="match status" value="1"/>
</dbReference>
<dbReference type="Proteomes" id="UP001516400">
    <property type="component" value="Unassembled WGS sequence"/>
</dbReference>
<dbReference type="SUPFAM" id="SSF56112">
    <property type="entry name" value="Protein kinase-like (PK-like)"/>
    <property type="match status" value="1"/>
</dbReference>
<dbReference type="SUPFAM" id="SSF116846">
    <property type="entry name" value="MIT domain"/>
    <property type="match status" value="1"/>
</dbReference>
<evidence type="ECO:0000256" key="4">
    <source>
        <dbReference type="RuleBase" id="RU000304"/>
    </source>
</evidence>
<dbReference type="PANTHER" id="PTHR44167:SF25">
    <property type="entry name" value="PROTEIN KINASE DOMAIN CONTAINING PROTEIN"/>
    <property type="match status" value="1"/>
</dbReference>
<dbReference type="SMART" id="SM00220">
    <property type="entry name" value="S_TKc"/>
    <property type="match status" value="1"/>
</dbReference>
<keyword evidence="1 3" id="KW-0547">Nucleotide-binding</keyword>
<protein>
    <recommendedName>
        <fullName evidence="5">Protein kinase domain-containing protein</fullName>
    </recommendedName>
</protein>
<evidence type="ECO:0000313" key="7">
    <source>
        <dbReference type="Proteomes" id="UP001516400"/>
    </source>
</evidence>
<dbReference type="InterPro" id="IPR017441">
    <property type="entry name" value="Protein_kinase_ATP_BS"/>
</dbReference>
<evidence type="ECO:0000256" key="2">
    <source>
        <dbReference type="ARBA" id="ARBA00022840"/>
    </source>
</evidence>
<evidence type="ECO:0000256" key="1">
    <source>
        <dbReference type="ARBA" id="ARBA00022741"/>
    </source>
</evidence>